<dbReference type="InterPro" id="IPR001173">
    <property type="entry name" value="Glyco_trans_2-like"/>
</dbReference>
<dbReference type="Proteomes" id="UP001499909">
    <property type="component" value="Unassembled WGS sequence"/>
</dbReference>
<comment type="caution">
    <text evidence="10">The sequence shown here is derived from an EMBL/GenBank/DDBJ whole genome shotgun (WGS) entry which is preliminary data.</text>
</comment>
<evidence type="ECO:0000256" key="3">
    <source>
        <dbReference type="ARBA" id="ARBA00022679"/>
    </source>
</evidence>
<dbReference type="SUPFAM" id="SSF53448">
    <property type="entry name" value="Nucleotide-diphospho-sugar transferases"/>
    <property type="match status" value="1"/>
</dbReference>
<evidence type="ECO:0000313" key="10">
    <source>
        <dbReference type="EMBL" id="GAA3951427.1"/>
    </source>
</evidence>
<keyword evidence="1" id="KW-1003">Cell membrane</keyword>
<feature type="transmembrane region" description="Helical" evidence="8">
    <location>
        <begin position="267"/>
        <end position="292"/>
    </location>
</feature>
<evidence type="ECO:0000256" key="2">
    <source>
        <dbReference type="ARBA" id="ARBA00022676"/>
    </source>
</evidence>
<dbReference type="InterPro" id="IPR029044">
    <property type="entry name" value="Nucleotide-diphossugar_trans"/>
</dbReference>
<dbReference type="PANTHER" id="PTHR48090:SF3">
    <property type="entry name" value="UNDECAPRENYL-PHOSPHATE 4-DEOXY-4-FORMAMIDO-L-ARABINOSE TRANSFERASE"/>
    <property type="match status" value="1"/>
</dbReference>
<evidence type="ECO:0000256" key="7">
    <source>
        <dbReference type="ARBA" id="ARBA00023136"/>
    </source>
</evidence>
<evidence type="ECO:0000256" key="8">
    <source>
        <dbReference type="SAM" id="Phobius"/>
    </source>
</evidence>
<organism evidence="10 11">
    <name type="scientific">Hymenobacter algoricola</name>
    <dbReference type="NCBI Taxonomy" id="486267"/>
    <lineage>
        <taxon>Bacteria</taxon>
        <taxon>Pseudomonadati</taxon>
        <taxon>Bacteroidota</taxon>
        <taxon>Cytophagia</taxon>
        <taxon>Cytophagales</taxon>
        <taxon>Hymenobacteraceae</taxon>
        <taxon>Hymenobacter</taxon>
    </lineage>
</organism>
<keyword evidence="5" id="KW-0448">Lipopolysaccharide biosynthesis</keyword>
<dbReference type="RefSeq" id="WP_345117155.1">
    <property type="nucleotide sequence ID" value="NZ_BAABDH010000109.1"/>
</dbReference>
<feature type="domain" description="Glycosyltransferase 2-like" evidence="9">
    <location>
        <begin position="11"/>
        <end position="143"/>
    </location>
</feature>
<keyword evidence="6 8" id="KW-1133">Transmembrane helix</keyword>
<evidence type="ECO:0000256" key="4">
    <source>
        <dbReference type="ARBA" id="ARBA00022692"/>
    </source>
</evidence>
<name>A0ABP7NPF2_9BACT</name>
<keyword evidence="2" id="KW-0328">Glycosyltransferase</keyword>
<accession>A0ABP7NPF2</accession>
<dbReference type="CDD" id="cd04187">
    <property type="entry name" value="DPM1_like_bac"/>
    <property type="match status" value="1"/>
</dbReference>
<evidence type="ECO:0000313" key="11">
    <source>
        <dbReference type="Proteomes" id="UP001499909"/>
    </source>
</evidence>
<evidence type="ECO:0000259" key="9">
    <source>
        <dbReference type="Pfam" id="PF00535"/>
    </source>
</evidence>
<gene>
    <name evidence="10" type="ORF">GCM10022406_36600</name>
</gene>
<dbReference type="InterPro" id="IPR050256">
    <property type="entry name" value="Glycosyltransferase_2"/>
</dbReference>
<evidence type="ECO:0000256" key="6">
    <source>
        <dbReference type="ARBA" id="ARBA00022989"/>
    </source>
</evidence>
<sequence length="320" mass="35738">MTNSAERPFMSIVSPVYRADTMLDELVARIVASVAPITDSFEIILVDDRSPDNSWAGIQKQVSLDSRVKGLRLSRNFGQHRAITAGLDHSRGEWVVVMDCDLQDRPEEIPALLAKAQEGSDMVLARRFQRQDTFFKRLFSQLFYGTLGYLTGSRQDSAIANFGIYHRKVIDAICAMRESARYFPTMARWVGFRVNTLNVEHAERAEGTSSYNFKRLVNLALDIILAYSDKPLRLTVKAGLVISATAFLGAIYMLVRAIEGKIQVLGYASLIVSIWFFSGLIILIMGVIGLYLGKTFEGVKNRPIYVVDELIGPDTTPVTV</sequence>
<dbReference type="Gene3D" id="3.90.550.10">
    <property type="entry name" value="Spore Coat Polysaccharide Biosynthesis Protein SpsA, Chain A"/>
    <property type="match status" value="1"/>
</dbReference>
<dbReference type="Pfam" id="PF00535">
    <property type="entry name" value="Glycos_transf_2"/>
    <property type="match status" value="1"/>
</dbReference>
<dbReference type="EMBL" id="BAABDH010000109">
    <property type="protein sequence ID" value="GAA3951427.1"/>
    <property type="molecule type" value="Genomic_DNA"/>
</dbReference>
<protein>
    <submittedName>
        <fullName evidence="10">Glycosyltransferase family 2 protein</fullName>
    </submittedName>
</protein>
<evidence type="ECO:0000256" key="5">
    <source>
        <dbReference type="ARBA" id="ARBA00022985"/>
    </source>
</evidence>
<evidence type="ECO:0000256" key="1">
    <source>
        <dbReference type="ARBA" id="ARBA00022475"/>
    </source>
</evidence>
<dbReference type="PANTHER" id="PTHR48090">
    <property type="entry name" value="UNDECAPRENYL-PHOSPHATE 4-DEOXY-4-FORMAMIDO-L-ARABINOSE TRANSFERASE-RELATED"/>
    <property type="match status" value="1"/>
</dbReference>
<feature type="transmembrane region" description="Helical" evidence="8">
    <location>
        <begin position="234"/>
        <end position="255"/>
    </location>
</feature>
<reference evidence="11" key="1">
    <citation type="journal article" date="2019" name="Int. J. Syst. Evol. Microbiol.">
        <title>The Global Catalogue of Microorganisms (GCM) 10K type strain sequencing project: providing services to taxonomists for standard genome sequencing and annotation.</title>
        <authorList>
            <consortium name="The Broad Institute Genomics Platform"/>
            <consortium name="The Broad Institute Genome Sequencing Center for Infectious Disease"/>
            <person name="Wu L."/>
            <person name="Ma J."/>
        </authorList>
    </citation>
    <scope>NUCLEOTIDE SEQUENCE [LARGE SCALE GENOMIC DNA]</scope>
    <source>
        <strain evidence="11">JCM 17214</strain>
    </source>
</reference>
<keyword evidence="7 8" id="KW-0472">Membrane</keyword>
<keyword evidence="4 8" id="KW-0812">Transmembrane</keyword>
<keyword evidence="11" id="KW-1185">Reference proteome</keyword>
<proteinExistence type="predicted"/>
<keyword evidence="3" id="KW-0808">Transferase</keyword>